<dbReference type="InterPro" id="IPR014710">
    <property type="entry name" value="RmlC-like_jellyroll"/>
</dbReference>
<dbReference type="EMBL" id="RAHJ01000018">
    <property type="protein sequence ID" value="RJX67940.1"/>
    <property type="molecule type" value="Genomic_DNA"/>
</dbReference>
<evidence type="ECO:0000313" key="5">
    <source>
        <dbReference type="EMBL" id="RJX67940.1"/>
    </source>
</evidence>
<keyword evidence="2" id="KW-0238">DNA-binding</keyword>
<keyword evidence="6" id="KW-1185">Reference proteome</keyword>
<proteinExistence type="predicted"/>
<dbReference type="PROSITE" id="PS00042">
    <property type="entry name" value="HTH_CRP_1"/>
    <property type="match status" value="1"/>
</dbReference>
<name>A0A419R1U9_9SPHN</name>
<evidence type="ECO:0000259" key="4">
    <source>
        <dbReference type="PROSITE" id="PS51063"/>
    </source>
</evidence>
<protein>
    <submittedName>
        <fullName evidence="5">Crp/Fnr family transcriptional regulator</fullName>
    </submittedName>
</protein>
<dbReference type="SUPFAM" id="SSF51206">
    <property type="entry name" value="cAMP-binding domain-like"/>
    <property type="match status" value="1"/>
</dbReference>
<gene>
    <name evidence="5" type="ORF">D6858_08315</name>
</gene>
<evidence type="ECO:0000313" key="6">
    <source>
        <dbReference type="Proteomes" id="UP000284322"/>
    </source>
</evidence>
<keyword evidence="1" id="KW-0805">Transcription regulation</keyword>
<dbReference type="InterPro" id="IPR036388">
    <property type="entry name" value="WH-like_DNA-bd_sf"/>
</dbReference>
<dbReference type="SUPFAM" id="SSF46785">
    <property type="entry name" value="Winged helix' DNA-binding domain"/>
    <property type="match status" value="1"/>
</dbReference>
<organism evidence="5 6">
    <name type="scientific">Tsuneonella suprasediminis</name>
    <dbReference type="NCBI Taxonomy" id="2306996"/>
    <lineage>
        <taxon>Bacteria</taxon>
        <taxon>Pseudomonadati</taxon>
        <taxon>Pseudomonadota</taxon>
        <taxon>Alphaproteobacteria</taxon>
        <taxon>Sphingomonadales</taxon>
        <taxon>Erythrobacteraceae</taxon>
        <taxon>Tsuneonella</taxon>
    </lineage>
</organism>
<dbReference type="SMART" id="SM00419">
    <property type="entry name" value="HTH_CRP"/>
    <property type="match status" value="1"/>
</dbReference>
<dbReference type="Pfam" id="PF13545">
    <property type="entry name" value="HTH_Crp_2"/>
    <property type="match status" value="1"/>
</dbReference>
<dbReference type="PRINTS" id="PR00034">
    <property type="entry name" value="HTHCRP"/>
</dbReference>
<dbReference type="GO" id="GO:0003677">
    <property type="term" value="F:DNA binding"/>
    <property type="evidence" value="ECO:0007669"/>
    <property type="project" value="UniProtKB-KW"/>
</dbReference>
<accession>A0A419R1U9</accession>
<dbReference type="Gene3D" id="1.10.10.10">
    <property type="entry name" value="Winged helix-like DNA-binding domain superfamily/Winged helix DNA-binding domain"/>
    <property type="match status" value="1"/>
</dbReference>
<dbReference type="CDD" id="cd00092">
    <property type="entry name" value="HTH_CRP"/>
    <property type="match status" value="1"/>
</dbReference>
<dbReference type="InterPro" id="IPR036390">
    <property type="entry name" value="WH_DNA-bd_sf"/>
</dbReference>
<dbReference type="OrthoDB" id="667966at2"/>
<reference evidence="5 6" key="1">
    <citation type="submission" date="2018-09" db="EMBL/GenBank/DDBJ databases">
        <title>Altererythrobacter sp.Ery1 and Ery12, the genome sequencing of novel strains in genus Alterythrobacter.</title>
        <authorList>
            <person name="Cheng H."/>
            <person name="Wu Y.-H."/>
            <person name="Fang C."/>
            <person name="Xu X.-W."/>
        </authorList>
    </citation>
    <scope>NUCLEOTIDE SEQUENCE [LARGE SCALE GENOMIC DNA]</scope>
    <source>
        <strain evidence="5 6">Ery12</strain>
    </source>
</reference>
<evidence type="ECO:0000256" key="3">
    <source>
        <dbReference type="ARBA" id="ARBA00023163"/>
    </source>
</evidence>
<dbReference type="InterPro" id="IPR018490">
    <property type="entry name" value="cNMP-bd_dom_sf"/>
</dbReference>
<dbReference type="Gene3D" id="2.60.120.10">
    <property type="entry name" value="Jelly Rolls"/>
    <property type="match status" value="1"/>
</dbReference>
<keyword evidence="3" id="KW-0804">Transcription</keyword>
<dbReference type="AlphaFoldDB" id="A0A419R1U9"/>
<feature type="domain" description="HTH crp-type" evidence="4">
    <location>
        <begin position="160"/>
        <end position="234"/>
    </location>
</feature>
<dbReference type="PROSITE" id="PS51063">
    <property type="entry name" value="HTH_CRP_2"/>
    <property type="match status" value="1"/>
</dbReference>
<comment type="caution">
    <text evidence="5">The sequence shown here is derived from an EMBL/GenBank/DDBJ whole genome shotgun (WGS) entry which is preliminary data.</text>
</comment>
<dbReference type="InterPro" id="IPR012318">
    <property type="entry name" value="HTH_CRP"/>
</dbReference>
<dbReference type="RefSeq" id="WP_133305263.1">
    <property type="nucleotide sequence ID" value="NZ_RAHJ01000018.1"/>
</dbReference>
<dbReference type="Proteomes" id="UP000284322">
    <property type="component" value="Unassembled WGS sequence"/>
</dbReference>
<dbReference type="InterPro" id="IPR018335">
    <property type="entry name" value="Tscrpt_reg_HTH_Crp-type_CS"/>
</dbReference>
<sequence length="247" mass="26764">MNRPDILSPGEPEIDAVTAQCFVRFEEAFGTRGFAWDVQAQIMSLGKAIEIGKGKSAAIFSDEDSLVFLAEGACKLVAWAALDRAQVLSFHFAGDLVSVPARAEHEYGLIALTPSQILSFPTRRFLQAVNEESKLLVELHRRTDAALAECRDDSVGLGRKTAQERVARLLMQMAGRIGVASDNEVLIELPMSRGDIADSLGLTIETVSRQFGELRDAGLIETGGRSGVRVLDPEALLQRAGPTCPRV</sequence>
<evidence type="ECO:0000256" key="1">
    <source>
        <dbReference type="ARBA" id="ARBA00023015"/>
    </source>
</evidence>
<evidence type="ECO:0000256" key="2">
    <source>
        <dbReference type="ARBA" id="ARBA00023125"/>
    </source>
</evidence>
<dbReference type="GO" id="GO:0003700">
    <property type="term" value="F:DNA-binding transcription factor activity"/>
    <property type="evidence" value="ECO:0007669"/>
    <property type="project" value="InterPro"/>
</dbReference>